<dbReference type="Pfam" id="PF00582">
    <property type="entry name" value="Usp"/>
    <property type="match status" value="1"/>
</dbReference>
<evidence type="ECO:0000313" key="2">
    <source>
        <dbReference type="EMBL" id="MEJ8849160.1"/>
    </source>
</evidence>
<evidence type="ECO:0000313" key="3">
    <source>
        <dbReference type="Proteomes" id="UP001385892"/>
    </source>
</evidence>
<proteinExistence type="predicted"/>
<name>A0ABU8WNP2_9BURK</name>
<feature type="domain" description="UspA" evidence="1">
    <location>
        <begin position="1"/>
        <end position="47"/>
    </location>
</feature>
<dbReference type="EMBL" id="JBBKZT010000009">
    <property type="protein sequence ID" value="MEJ8849160.1"/>
    <property type="molecule type" value="Genomic_DNA"/>
</dbReference>
<evidence type="ECO:0000259" key="1">
    <source>
        <dbReference type="Pfam" id="PF00582"/>
    </source>
</evidence>
<keyword evidence="3" id="KW-1185">Reference proteome</keyword>
<sequence length="55" mass="5796">MCRRILVTTDGSTLSRKVVNNAVTLAALLGAERVAATVVPRHPTGHFEGAMAFST</sequence>
<dbReference type="SUPFAM" id="SSF52402">
    <property type="entry name" value="Adenine nucleotide alpha hydrolases-like"/>
    <property type="match status" value="1"/>
</dbReference>
<dbReference type="InterPro" id="IPR014729">
    <property type="entry name" value="Rossmann-like_a/b/a_fold"/>
</dbReference>
<dbReference type="RefSeq" id="WP_340344283.1">
    <property type="nucleotide sequence ID" value="NZ_JBBKZT010000009.1"/>
</dbReference>
<protein>
    <submittedName>
        <fullName evidence="2">Universal stress protein</fullName>
    </submittedName>
</protein>
<reference evidence="2 3" key="1">
    <citation type="submission" date="2024-03" db="EMBL/GenBank/DDBJ databases">
        <title>Novel species of the genus Variovorax.</title>
        <authorList>
            <person name="Liu Q."/>
            <person name="Xin Y.-H."/>
        </authorList>
    </citation>
    <scope>NUCLEOTIDE SEQUENCE [LARGE SCALE GENOMIC DNA]</scope>
    <source>
        <strain evidence="2 3">KACC 18900</strain>
    </source>
</reference>
<dbReference type="InterPro" id="IPR006016">
    <property type="entry name" value="UspA"/>
</dbReference>
<organism evidence="2 3">
    <name type="scientific">Variovorax rhizosphaerae</name>
    <dbReference type="NCBI Taxonomy" id="1836200"/>
    <lineage>
        <taxon>Bacteria</taxon>
        <taxon>Pseudomonadati</taxon>
        <taxon>Pseudomonadota</taxon>
        <taxon>Betaproteobacteria</taxon>
        <taxon>Burkholderiales</taxon>
        <taxon>Comamonadaceae</taxon>
        <taxon>Variovorax</taxon>
    </lineage>
</organism>
<dbReference type="Proteomes" id="UP001385892">
    <property type="component" value="Unassembled WGS sequence"/>
</dbReference>
<accession>A0ABU8WNP2</accession>
<comment type="caution">
    <text evidence="2">The sequence shown here is derived from an EMBL/GenBank/DDBJ whole genome shotgun (WGS) entry which is preliminary data.</text>
</comment>
<gene>
    <name evidence="2" type="ORF">WKW82_21060</name>
</gene>
<dbReference type="Gene3D" id="3.40.50.620">
    <property type="entry name" value="HUPs"/>
    <property type="match status" value="1"/>
</dbReference>